<evidence type="ECO:0000313" key="3">
    <source>
        <dbReference type="Proteomes" id="UP000235145"/>
    </source>
</evidence>
<dbReference type="EMBL" id="NBSK02000009">
    <property type="protein sequence ID" value="KAJ0185481.1"/>
    <property type="molecule type" value="Genomic_DNA"/>
</dbReference>
<dbReference type="PANTHER" id="PTHR37610:SF98">
    <property type="entry name" value="TRANSCRIPTION FACTOR INTERACTOR AND REGULATOR CCHC(ZN) FAMILY"/>
    <property type="match status" value="1"/>
</dbReference>
<sequence length="368" mass="41879">MEKFLFAKNKRGFIDGTIKKPETDDTNYMAWMRCDAVIKGWLTTAMEKEIRGSVKYKGLQERFGKESAPRAYKLKQAILNTRQDGMTVSAYYSKLCGLWDEIQYFLATPKCKCNGCTCGLGKYLKELQEKEQLYEFLSSRMSTKIYSRRKKTDGHTRDGCFSHVGYPELWPGKNKREKGKPRAACAETESNLISNLTKEQYEEFQEHFVGENKTTQSEASCSANMAGKYKHNDEWIVDSECTEHISYRSGILEGLINSTNEAPVTIPNEETVPVKAKGSHTLPNGMKVQEVLLVPKFTFNLLSLSKISRDLNCVGLHSRELIGDGRCKDGLYQMGILASKKRTSYWVLSITSFLWCTCNPNCFGSRFF</sequence>
<keyword evidence="3" id="KW-1185">Reference proteome</keyword>
<protein>
    <recommendedName>
        <fullName evidence="1">Retrovirus-related Pol polyprotein from transposon TNT 1-94-like beta-barrel domain-containing protein</fullName>
    </recommendedName>
</protein>
<accession>A0A9R1WQG5</accession>
<evidence type="ECO:0000259" key="1">
    <source>
        <dbReference type="Pfam" id="PF22936"/>
    </source>
</evidence>
<dbReference type="PANTHER" id="PTHR37610">
    <property type="entry name" value="CCHC-TYPE DOMAIN-CONTAINING PROTEIN"/>
    <property type="match status" value="1"/>
</dbReference>
<dbReference type="Pfam" id="PF22936">
    <property type="entry name" value="Pol_BBD"/>
    <property type="match status" value="1"/>
</dbReference>
<dbReference type="AlphaFoldDB" id="A0A9R1WQG5"/>
<dbReference type="InterPro" id="IPR054722">
    <property type="entry name" value="PolX-like_BBD"/>
</dbReference>
<reference evidence="2 3" key="1">
    <citation type="journal article" date="2017" name="Nat. Commun.">
        <title>Genome assembly with in vitro proximity ligation data and whole-genome triplication in lettuce.</title>
        <authorList>
            <person name="Reyes-Chin-Wo S."/>
            <person name="Wang Z."/>
            <person name="Yang X."/>
            <person name="Kozik A."/>
            <person name="Arikit S."/>
            <person name="Song C."/>
            <person name="Xia L."/>
            <person name="Froenicke L."/>
            <person name="Lavelle D.O."/>
            <person name="Truco M.J."/>
            <person name="Xia R."/>
            <person name="Zhu S."/>
            <person name="Xu C."/>
            <person name="Xu H."/>
            <person name="Xu X."/>
            <person name="Cox K."/>
            <person name="Korf I."/>
            <person name="Meyers B.C."/>
            <person name="Michelmore R.W."/>
        </authorList>
    </citation>
    <scope>NUCLEOTIDE SEQUENCE [LARGE SCALE GENOMIC DNA]</scope>
    <source>
        <strain evidence="3">cv. Salinas</strain>
        <tissue evidence="2">Seedlings</tissue>
    </source>
</reference>
<comment type="caution">
    <text evidence="2">The sequence shown here is derived from an EMBL/GenBank/DDBJ whole genome shotgun (WGS) entry which is preliminary data.</text>
</comment>
<feature type="domain" description="Retrovirus-related Pol polyprotein from transposon TNT 1-94-like beta-barrel" evidence="1">
    <location>
        <begin position="235"/>
        <end position="308"/>
    </location>
</feature>
<gene>
    <name evidence="2" type="ORF">LSAT_V11C900467160</name>
</gene>
<organism evidence="2 3">
    <name type="scientific">Lactuca sativa</name>
    <name type="common">Garden lettuce</name>
    <dbReference type="NCBI Taxonomy" id="4236"/>
    <lineage>
        <taxon>Eukaryota</taxon>
        <taxon>Viridiplantae</taxon>
        <taxon>Streptophyta</taxon>
        <taxon>Embryophyta</taxon>
        <taxon>Tracheophyta</taxon>
        <taxon>Spermatophyta</taxon>
        <taxon>Magnoliopsida</taxon>
        <taxon>eudicotyledons</taxon>
        <taxon>Gunneridae</taxon>
        <taxon>Pentapetalae</taxon>
        <taxon>asterids</taxon>
        <taxon>campanulids</taxon>
        <taxon>Asterales</taxon>
        <taxon>Asteraceae</taxon>
        <taxon>Cichorioideae</taxon>
        <taxon>Cichorieae</taxon>
        <taxon>Lactucinae</taxon>
        <taxon>Lactuca</taxon>
    </lineage>
</organism>
<evidence type="ECO:0000313" key="2">
    <source>
        <dbReference type="EMBL" id="KAJ0185481.1"/>
    </source>
</evidence>
<proteinExistence type="predicted"/>
<dbReference type="Proteomes" id="UP000235145">
    <property type="component" value="Unassembled WGS sequence"/>
</dbReference>
<name>A0A9R1WQG5_LACSA</name>